<protein>
    <recommendedName>
        <fullName evidence="3">Aspartyl protease</fullName>
    </recommendedName>
</protein>
<keyword evidence="2" id="KW-1185">Reference proteome</keyword>
<dbReference type="OrthoDB" id="455787at2"/>
<reference evidence="1 2" key="1">
    <citation type="submission" date="2017-06" db="EMBL/GenBank/DDBJ databases">
        <title>Genome sequencing of cyanobaciteial culture collection at National Institute for Environmental Studies (NIES).</title>
        <authorList>
            <person name="Hirose Y."/>
            <person name="Shimura Y."/>
            <person name="Fujisawa T."/>
            <person name="Nakamura Y."/>
            <person name="Kawachi M."/>
        </authorList>
    </citation>
    <scope>NUCLEOTIDE SEQUENCE [LARGE SCALE GENOMIC DNA]</scope>
    <source>
        <strain evidence="1 2">NIES-267</strain>
    </source>
</reference>
<evidence type="ECO:0000313" key="2">
    <source>
        <dbReference type="Proteomes" id="UP000218418"/>
    </source>
</evidence>
<dbReference type="SUPFAM" id="SSF50630">
    <property type="entry name" value="Acid proteases"/>
    <property type="match status" value="1"/>
</dbReference>
<dbReference type="Pfam" id="PF13975">
    <property type="entry name" value="gag-asp_proteas"/>
    <property type="match status" value="1"/>
</dbReference>
<dbReference type="GO" id="GO:0006508">
    <property type="term" value="P:proteolysis"/>
    <property type="evidence" value="ECO:0007669"/>
    <property type="project" value="InterPro"/>
</dbReference>
<dbReference type="PROSITE" id="PS00141">
    <property type="entry name" value="ASP_PROTEASE"/>
    <property type="match status" value="1"/>
</dbReference>
<organism evidence="1 2">
    <name type="scientific">Calothrix parasitica NIES-267</name>
    <dbReference type="NCBI Taxonomy" id="1973488"/>
    <lineage>
        <taxon>Bacteria</taxon>
        <taxon>Bacillati</taxon>
        <taxon>Cyanobacteriota</taxon>
        <taxon>Cyanophyceae</taxon>
        <taxon>Nostocales</taxon>
        <taxon>Calotrichaceae</taxon>
        <taxon>Calothrix</taxon>
    </lineage>
</organism>
<evidence type="ECO:0000313" key="1">
    <source>
        <dbReference type="EMBL" id="BAY84892.1"/>
    </source>
</evidence>
<sequence length="142" mass="15506">MPNARFPIPQITITNLVDKILAERGFIPSEQVRSITLDNVLVDTGATRLCLPGDIITKLGLPLESEIDVKTAAGICKTRLFKRASITVEGRKGEFTCTELPGGEDALLGVIPMEELGLQPDLINQRLILLPQTGKDTYHTIL</sequence>
<dbReference type="EMBL" id="AP018227">
    <property type="protein sequence ID" value="BAY84892.1"/>
    <property type="molecule type" value="Genomic_DNA"/>
</dbReference>
<gene>
    <name evidence="1" type="ORF">NIES267_43900</name>
</gene>
<dbReference type="Gene3D" id="2.40.70.10">
    <property type="entry name" value="Acid Proteases"/>
    <property type="match status" value="1"/>
</dbReference>
<dbReference type="InterPro" id="IPR021109">
    <property type="entry name" value="Peptidase_aspartic_dom_sf"/>
</dbReference>
<dbReference type="GO" id="GO:0004190">
    <property type="term" value="F:aspartic-type endopeptidase activity"/>
    <property type="evidence" value="ECO:0007669"/>
    <property type="project" value="InterPro"/>
</dbReference>
<dbReference type="InterPro" id="IPR001969">
    <property type="entry name" value="Aspartic_peptidase_AS"/>
</dbReference>
<name>A0A1Z4LUG5_9CYAN</name>
<proteinExistence type="predicted"/>
<accession>A0A1Z4LUG5</accession>
<dbReference type="Proteomes" id="UP000218418">
    <property type="component" value="Chromosome"/>
</dbReference>
<dbReference type="AlphaFoldDB" id="A0A1Z4LUG5"/>
<evidence type="ECO:0008006" key="3">
    <source>
        <dbReference type="Google" id="ProtNLM"/>
    </source>
</evidence>